<accession>A0A0W7VKY4</accession>
<evidence type="ECO:0000313" key="1">
    <source>
        <dbReference type="EMBL" id="PNP45122.1"/>
    </source>
</evidence>
<sequence length="200" mass="22431">MTNQEKIEALIDEALSKQKQGDRSSLWDCLVLVGLTSINEGQYAAYLYKTALKTTPAESRPLLWRRYVDALSEMLIVVGLPKTLNALYSMMPLVEKSDLIHLKRSEWDADTSARGWQYATRTHHDWAERYAEVALYAPDVVTMNCPLQASWYADGYLRHGGNNETLCDVVEFAKKIAHDTGNGLPADFPSVEEMLGGTTT</sequence>
<name>A0A0W7VKY4_9HYPO</name>
<dbReference type="Proteomes" id="UP000236546">
    <property type="component" value="Unassembled WGS sequence"/>
</dbReference>
<evidence type="ECO:0000313" key="2">
    <source>
        <dbReference type="Proteomes" id="UP000236546"/>
    </source>
</evidence>
<reference evidence="1 2" key="1">
    <citation type="submission" date="2017-02" db="EMBL/GenBank/DDBJ databases">
        <title>Genomes of Trichoderma spp. with biocontrol activity.</title>
        <authorList>
            <person name="Gardiner D."/>
            <person name="Kazan K."/>
            <person name="Vos C."/>
            <person name="Harvey P."/>
        </authorList>
    </citation>
    <scope>NUCLEOTIDE SEQUENCE [LARGE SCALE GENOMIC DNA]</scope>
    <source>
        <strain evidence="1 2">A5MH</strain>
    </source>
</reference>
<protein>
    <submittedName>
        <fullName evidence="1">Uncharacterized protein</fullName>
    </submittedName>
</protein>
<dbReference type="AlphaFoldDB" id="A0A0W7VKY4"/>
<dbReference type="OrthoDB" id="5537330at2759"/>
<comment type="caution">
    <text evidence="1">The sequence shown here is derived from an EMBL/GenBank/DDBJ whole genome shotgun (WGS) entry which is preliminary data.</text>
</comment>
<dbReference type="EMBL" id="MTYH01000026">
    <property type="protein sequence ID" value="PNP45122.1"/>
    <property type="molecule type" value="Genomic_DNA"/>
</dbReference>
<gene>
    <name evidence="1" type="ORF">TGAMA5MH_03173</name>
</gene>
<proteinExistence type="predicted"/>
<organism evidence="1 2">
    <name type="scientific">Trichoderma gamsii</name>
    <dbReference type="NCBI Taxonomy" id="398673"/>
    <lineage>
        <taxon>Eukaryota</taxon>
        <taxon>Fungi</taxon>
        <taxon>Dikarya</taxon>
        <taxon>Ascomycota</taxon>
        <taxon>Pezizomycotina</taxon>
        <taxon>Sordariomycetes</taxon>
        <taxon>Hypocreomycetidae</taxon>
        <taxon>Hypocreales</taxon>
        <taxon>Hypocreaceae</taxon>
        <taxon>Trichoderma</taxon>
    </lineage>
</organism>